<evidence type="ECO:0000313" key="1">
    <source>
        <dbReference type="EMBL" id="CEK80999.1"/>
    </source>
</evidence>
<feature type="non-terminal residue" evidence="1">
    <location>
        <position position="1"/>
    </location>
</feature>
<reference evidence="1" key="1">
    <citation type="submission" date="2014-12" db="EMBL/GenBank/DDBJ databases">
        <title>Insight into the proteome of Arion vulgaris.</title>
        <authorList>
            <person name="Aradska J."/>
            <person name="Bulat T."/>
            <person name="Smidak R."/>
            <person name="Sarate P."/>
            <person name="Gangsoo J."/>
            <person name="Sialana F."/>
            <person name="Bilban M."/>
            <person name="Lubec G."/>
        </authorList>
    </citation>
    <scope>NUCLEOTIDE SEQUENCE</scope>
    <source>
        <tissue evidence="1">Skin</tissue>
    </source>
</reference>
<proteinExistence type="predicted"/>
<name>A0A0B7AJ45_9EUPU</name>
<feature type="non-terminal residue" evidence="1">
    <location>
        <position position="71"/>
    </location>
</feature>
<protein>
    <submittedName>
        <fullName evidence="1">Uncharacterized protein</fullName>
    </submittedName>
</protein>
<dbReference type="AlphaFoldDB" id="A0A0B7AJ45"/>
<accession>A0A0B7AJ45</accession>
<sequence length="71" mass="7672">SVGKHRYLMNTVIYITHSQMEIFQRIIAGQLQTLSDLGATPQTQELDGSIAALAVVLARLEGLATTAEMNA</sequence>
<organism evidence="1">
    <name type="scientific">Arion vulgaris</name>
    <dbReference type="NCBI Taxonomy" id="1028688"/>
    <lineage>
        <taxon>Eukaryota</taxon>
        <taxon>Metazoa</taxon>
        <taxon>Spiralia</taxon>
        <taxon>Lophotrochozoa</taxon>
        <taxon>Mollusca</taxon>
        <taxon>Gastropoda</taxon>
        <taxon>Heterobranchia</taxon>
        <taxon>Euthyneura</taxon>
        <taxon>Panpulmonata</taxon>
        <taxon>Eupulmonata</taxon>
        <taxon>Stylommatophora</taxon>
        <taxon>Helicina</taxon>
        <taxon>Arionoidea</taxon>
        <taxon>Arionidae</taxon>
        <taxon>Arion</taxon>
    </lineage>
</organism>
<gene>
    <name evidence="1" type="primary">ORF123775</name>
</gene>
<dbReference type="EMBL" id="HACG01034134">
    <property type="protein sequence ID" value="CEK80999.1"/>
    <property type="molecule type" value="Transcribed_RNA"/>
</dbReference>